<gene>
    <name evidence="8" type="ORF">C4N25_03195</name>
    <name evidence="9" type="ORF">C7J97_03320</name>
    <name evidence="10" type="ORF">FPPS064S07_02395</name>
</gene>
<keyword evidence="3" id="KW-0540">Nuclease</keyword>
<dbReference type="Proteomes" id="UP000406184">
    <property type="component" value="Unassembled WGS sequence"/>
</dbReference>
<comment type="similarity">
    <text evidence="1">Belongs to the HicA mRNA interferase family.</text>
</comment>
<keyword evidence="13" id="KW-1185">Reference proteome</keyword>
<dbReference type="Proteomes" id="UP000252378">
    <property type="component" value="Unassembled WGS sequence"/>
</dbReference>
<dbReference type="InterPro" id="IPR038570">
    <property type="entry name" value="HicA_sf"/>
</dbReference>
<proteinExistence type="inferred from homology"/>
<organism evidence="8 11">
    <name type="scientific">Faecalibacterium prausnitzii</name>
    <dbReference type="NCBI Taxonomy" id="853"/>
    <lineage>
        <taxon>Bacteria</taxon>
        <taxon>Bacillati</taxon>
        <taxon>Bacillota</taxon>
        <taxon>Clostridia</taxon>
        <taxon>Eubacteriales</taxon>
        <taxon>Oscillospiraceae</taxon>
        <taxon>Faecalibacterium</taxon>
    </lineage>
</organism>
<evidence type="ECO:0000256" key="6">
    <source>
        <dbReference type="ARBA" id="ARBA00022884"/>
    </source>
</evidence>
<evidence type="ECO:0000313" key="13">
    <source>
        <dbReference type="Proteomes" id="UP000406184"/>
    </source>
</evidence>
<evidence type="ECO:0000256" key="1">
    <source>
        <dbReference type="ARBA" id="ARBA00006620"/>
    </source>
</evidence>
<evidence type="ECO:0000313" key="10">
    <source>
        <dbReference type="EMBL" id="VUW97714.1"/>
    </source>
</evidence>
<evidence type="ECO:0000256" key="3">
    <source>
        <dbReference type="ARBA" id="ARBA00022722"/>
    </source>
</evidence>
<dbReference type="SUPFAM" id="SSF54786">
    <property type="entry name" value="YcfA/nrd intein domain"/>
    <property type="match status" value="1"/>
</dbReference>
<evidence type="ECO:0000256" key="2">
    <source>
        <dbReference type="ARBA" id="ARBA00022649"/>
    </source>
</evidence>
<name>A0A329TSA8_9FIRM</name>
<keyword evidence="2" id="KW-1277">Toxin-antitoxin system</keyword>
<dbReference type="Proteomes" id="UP000251634">
    <property type="component" value="Unassembled WGS sequence"/>
</dbReference>
<dbReference type="EMBL" id="CABHMY010000086">
    <property type="protein sequence ID" value="VUW97714.1"/>
    <property type="molecule type" value="Genomic_DNA"/>
</dbReference>
<evidence type="ECO:0000313" key="11">
    <source>
        <dbReference type="Proteomes" id="UP000251634"/>
    </source>
</evidence>
<dbReference type="GO" id="GO:0016787">
    <property type="term" value="F:hydrolase activity"/>
    <property type="evidence" value="ECO:0007669"/>
    <property type="project" value="UniProtKB-KW"/>
</dbReference>
<dbReference type="Gene3D" id="3.30.920.30">
    <property type="entry name" value="Hypothetical protein"/>
    <property type="match status" value="1"/>
</dbReference>
<dbReference type="InterPro" id="IPR012933">
    <property type="entry name" value="HicA_mRNA_interferase"/>
</dbReference>
<evidence type="ECO:0000313" key="12">
    <source>
        <dbReference type="Proteomes" id="UP000252378"/>
    </source>
</evidence>
<reference evidence="8 11" key="1">
    <citation type="submission" date="2018-02" db="EMBL/GenBank/DDBJ databases">
        <title>Complete genome sequencing of Faecalibacterium prausnitzii strains isolated from the human gut.</title>
        <authorList>
            <person name="Fitzgerald B.C."/>
            <person name="Shkoporov A.N."/>
            <person name="Ross P.R."/>
            <person name="Hill C."/>
        </authorList>
    </citation>
    <scope>NUCLEOTIDE SEQUENCE [LARGE SCALE GENOMIC DNA]</scope>
    <source>
        <strain evidence="8 11">APC942/8-14-2</strain>
        <strain evidence="9 12">ATCC 27768</strain>
    </source>
</reference>
<reference evidence="10 13" key="2">
    <citation type="submission" date="2019-07" db="EMBL/GenBank/DDBJ databases">
        <authorList>
            <person name="Hibberd C M."/>
            <person name="Gehrig L. J."/>
            <person name="Chang H.-W."/>
            <person name="Venkatesh S."/>
        </authorList>
    </citation>
    <scope>NUCLEOTIDE SEQUENCE [LARGE SCALE GENOMIC DNA]</scope>
    <source>
        <strain evidence="10">Faecalibacterium_prausnitzii_JG_BgPS064</strain>
    </source>
</reference>
<sequence>MPMTPKQMIRLLEQNGFVLVSANGSHYKYHNPTTNKTTVVPFHAKDLKPGTEKNILKLAGLKK</sequence>
<evidence type="ECO:0000256" key="5">
    <source>
        <dbReference type="ARBA" id="ARBA00022801"/>
    </source>
</evidence>
<dbReference type="EMBL" id="PRKZ01000001">
    <property type="protein sequence ID" value="RAW52422.1"/>
    <property type="molecule type" value="Genomic_DNA"/>
</dbReference>
<evidence type="ECO:0000313" key="8">
    <source>
        <dbReference type="EMBL" id="RAW52422.1"/>
    </source>
</evidence>
<keyword evidence="6" id="KW-0694">RNA-binding</keyword>
<dbReference type="AlphaFoldDB" id="A0A329TSA8"/>
<dbReference type="EMBL" id="PXUP01000003">
    <property type="protein sequence ID" value="RCH47562.1"/>
    <property type="molecule type" value="Genomic_DNA"/>
</dbReference>
<dbReference type="Pfam" id="PF07927">
    <property type="entry name" value="HicA_toxin"/>
    <property type="match status" value="1"/>
</dbReference>
<dbReference type="GO" id="GO:0003729">
    <property type="term" value="F:mRNA binding"/>
    <property type="evidence" value="ECO:0007669"/>
    <property type="project" value="InterPro"/>
</dbReference>
<dbReference type="RefSeq" id="WP_112114942.1">
    <property type="nucleotide sequence ID" value="NZ_CABHMY010000086.1"/>
</dbReference>
<dbReference type="GO" id="GO:0004519">
    <property type="term" value="F:endonuclease activity"/>
    <property type="evidence" value="ECO:0007669"/>
    <property type="project" value="UniProtKB-KW"/>
</dbReference>
<evidence type="ECO:0000256" key="7">
    <source>
        <dbReference type="ARBA" id="ARBA00023016"/>
    </source>
</evidence>
<evidence type="ECO:0000313" key="9">
    <source>
        <dbReference type="EMBL" id="RCH47562.1"/>
    </source>
</evidence>
<keyword evidence="5" id="KW-0378">Hydrolase</keyword>
<keyword evidence="7" id="KW-0346">Stress response</keyword>
<keyword evidence="4" id="KW-0255">Endonuclease</keyword>
<evidence type="ECO:0000256" key="4">
    <source>
        <dbReference type="ARBA" id="ARBA00022759"/>
    </source>
</evidence>
<accession>A0A329TSA8</accession>
<protein>
    <submittedName>
        <fullName evidence="8">Toxin HicA</fullName>
    </submittedName>
    <submittedName>
        <fullName evidence="10">YcfA-like protein</fullName>
    </submittedName>
</protein>